<dbReference type="InterPro" id="IPR012338">
    <property type="entry name" value="Beta-lactam/transpept-like"/>
</dbReference>
<dbReference type="Pfam" id="PF00144">
    <property type="entry name" value="Beta-lactamase"/>
    <property type="match status" value="1"/>
</dbReference>
<dbReference type="PANTHER" id="PTHR43283">
    <property type="entry name" value="BETA-LACTAMASE-RELATED"/>
    <property type="match status" value="1"/>
</dbReference>
<proteinExistence type="predicted"/>
<evidence type="ECO:0000256" key="2">
    <source>
        <dbReference type="SAM" id="SignalP"/>
    </source>
</evidence>
<dbReference type="InterPro" id="IPR050789">
    <property type="entry name" value="Diverse_Enzym_Activities"/>
</dbReference>
<reference evidence="4 5" key="1">
    <citation type="submission" date="2019-06" db="EMBL/GenBank/DDBJ databases">
        <title>Sequencing the genomes of 1000 actinobacteria strains.</title>
        <authorList>
            <person name="Klenk H.-P."/>
        </authorList>
    </citation>
    <scope>NUCLEOTIDE SEQUENCE [LARGE SCALE GENOMIC DNA]</scope>
    <source>
        <strain evidence="4 5">DSM 45679</strain>
    </source>
</reference>
<evidence type="ECO:0000313" key="5">
    <source>
        <dbReference type="Proteomes" id="UP000320876"/>
    </source>
</evidence>
<dbReference type="EMBL" id="VFML01000001">
    <property type="protein sequence ID" value="TQJ04460.1"/>
    <property type="molecule type" value="Genomic_DNA"/>
</dbReference>
<evidence type="ECO:0000313" key="4">
    <source>
        <dbReference type="EMBL" id="TQJ04460.1"/>
    </source>
</evidence>
<evidence type="ECO:0000259" key="3">
    <source>
        <dbReference type="Pfam" id="PF00144"/>
    </source>
</evidence>
<accession>A0A542DN01</accession>
<gene>
    <name evidence="4" type="ORF">FB471_4254</name>
</gene>
<dbReference type="InterPro" id="IPR001466">
    <property type="entry name" value="Beta-lactam-related"/>
</dbReference>
<feature type="chain" id="PRO_5021819441" evidence="2">
    <location>
        <begin position="26"/>
        <end position="583"/>
    </location>
</feature>
<protein>
    <submittedName>
        <fullName evidence="4">CubicO group peptidase (Beta-lactamase class C family)</fullName>
    </submittedName>
</protein>
<feature type="signal peptide" evidence="2">
    <location>
        <begin position="1"/>
        <end position="25"/>
    </location>
</feature>
<dbReference type="AlphaFoldDB" id="A0A542DN01"/>
<evidence type="ECO:0000256" key="1">
    <source>
        <dbReference type="ARBA" id="ARBA00022801"/>
    </source>
</evidence>
<dbReference type="Proteomes" id="UP000320876">
    <property type="component" value="Unassembled WGS sequence"/>
</dbReference>
<feature type="domain" description="Beta-lactamase-related" evidence="3">
    <location>
        <begin position="124"/>
        <end position="417"/>
    </location>
</feature>
<comment type="caution">
    <text evidence="4">The sequence shown here is derived from an EMBL/GenBank/DDBJ whole genome shotgun (WGS) entry which is preliminary data.</text>
</comment>
<organism evidence="4 5">
    <name type="scientific">Amycolatopsis cihanbeyliensis</name>
    <dbReference type="NCBI Taxonomy" id="1128664"/>
    <lineage>
        <taxon>Bacteria</taxon>
        <taxon>Bacillati</taxon>
        <taxon>Actinomycetota</taxon>
        <taxon>Actinomycetes</taxon>
        <taxon>Pseudonocardiales</taxon>
        <taxon>Pseudonocardiaceae</taxon>
        <taxon>Amycolatopsis</taxon>
    </lineage>
</organism>
<keyword evidence="5" id="KW-1185">Reference proteome</keyword>
<dbReference type="SUPFAM" id="SSF56601">
    <property type="entry name" value="beta-lactamase/transpeptidase-like"/>
    <property type="match status" value="1"/>
</dbReference>
<keyword evidence="1" id="KW-0378">Hydrolase</keyword>
<keyword evidence="2" id="KW-0732">Signal</keyword>
<dbReference type="GO" id="GO:0016787">
    <property type="term" value="F:hydrolase activity"/>
    <property type="evidence" value="ECO:0007669"/>
    <property type="project" value="UniProtKB-KW"/>
</dbReference>
<name>A0A542DN01_AMYCI</name>
<dbReference type="Gene3D" id="3.40.710.10">
    <property type="entry name" value="DD-peptidase/beta-lactamase superfamily"/>
    <property type="match status" value="1"/>
</dbReference>
<sequence>MRNRVLAVAAILTVTLAGVSTSTMAGTEAGGHDPGRFDRPWHGFAPADTRLREATPEQAGLDPEPIRATERRLTGWTRADPQTGHPLFAGSVGTLVHAGMVVDTHTAGSAVRYADGAGTELPESEQVPMRTDTIFDLASISKLFTSIAVLQLVEEGRIELDAPAARYLPEFGVNGKESITVQQLLTHTSGLEPFLPLWRDWPDEESRIRAVMEVAPKQQPGSAYEYSDLNLITLGVLVERLRGRGLDEVVAARITEPLGMTDTGYNPPAAKLDRVAATEYQENPPRGMVRGEVHDENAWSLGGVAGHAGVFGTARDLAVLGQAILNGGSYGGERVLRPDTVRSMLTNYNQEFPGDAHGLGFELDQLWYMGGLASPDTAGHTGYTGTSLVIDPKSRSIAVLLTNRVHPSRSWGSVNPARRAWATGLARALAVRPLRGEDSWFTGVGSSGTATLTTRPFTVRRGPALVRFDAFVDSEVTDRLVLEASADGATWDTVSLRVFGHGAPGGRVDALSGYGHRAWWHAYAVVPQMGEQTLRWRFTTDQYYSGRGIHIDTIRVGDFHGTILDGEREPAAFTEVGWELRTR</sequence>
<dbReference type="PANTHER" id="PTHR43283:SF11">
    <property type="entry name" value="BETA-LACTAMASE-RELATED DOMAIN-CONTAINING PROTEIN"/>
    <property type="match status" value="1"/>
</dbReference>